<dbReference type="Gene3D" id="3.90.1300.10">
    <property type="entry name" value="Amidase signature (AS) domain"/>
    <property type="match status" value="1"/>
</dbReference>
<comment type="caution">
    <text evidence="2">The sequence shown here is derived from an EMBL/GenBank/DDBJ whole genome shotgun (WGS) entry which is preliminary data.</text>
</comment>
<dbReference type="InterPro" id="IPR000120">
    <property type="entry name" value="Amidase"/>
</dbReference>
<evidence type="ECO:0000259" key="1">
    <source>
        <dbReference type="Pfam" id="PF01425"/>
    </source>
</evidence>
<reference evidence="2" key="2">
    <citation type="journal article" date="2021" name="Syst. Appl. Microbiol.">
        <title>Roseomonas hellenica sp. nov., isolated from roots of wild-growing Alkanna tinctoria.</title>
        <authorList>
            <person name="Rat A."/>
            <person name="Naranjo H.D."/>
            <person name="Lebbe L."/>
            <person name="Cnockaert M."/>
            <person name="Krigas N."/>
            <person name="Grigoriadou K."/>
            <person name="Maloupa E."/>
            <person name="Willems A."/>
        </authorList>
    </citation>
    <scope>NUCLEOTIDE SEQUENCE</scope>
    <source>
        <strain evidence="2">LMG 31228</strain>
    </source>
</reference>
<dbReference type="InterPro" id="IPR023631">
    <property type="entry name" value="Amidase_dom"/>
</dbReference>
<dbReference type="PANTHER" id="PTHR11895:SF76">
    <property type="entry name" value="INDOLEACETAMIDE HYDROLASE"/>
    <property type="match status" value="1"/>
</dbReference>
<dbReference type="PANTHER" id="PTHR11895">
    <property type="entry name" value="TRANSAMIDASE"/>
    <property type="match status" value="1"/>
</dbReference>
<dbReference type="Proteomes" id="UP001138709">
    <property type="component" value="Unassembled WGS sequence"/>
</dbReference>
<dbReference type="AlphaFoldDB" id="A0A9X9XD38"/>
<dbReference type="Pfam" id="PF01425">
    <property type="entry name" value="Amidase"/>
    <property type="match status" value="1"/>
</dbReference>
<dbReference type="EMBL" id="JAAEDL010000013">
    <property type="protein sequence ID" value="MBR0681624.1"/>
    <property type="molecule type" value="Genomic_DNA"/>
</dbReference>
<accession>A0A9X9XD38</accession>
<dbReference type="SUPFAM" id="SSF75304">
    <property type="entry name" value="Amidase signature (AS) enzymes"/>
    <property type="match status" value="1"/>
</dbReference>
<dbReference type="InterPro" id="IPR036928">
    <property type="entry name" value="AS_sf"/>
</dbReference>
<sequence>MTEACDLSAVEARRLIGRKALSPVELLESCLTRVSEVNHAVNAMVAMDELAARAAAKAAEQAVMRGETLGPLHGLPVGIKDLEETKGLRTTYGSPIFADFVPEADCTMVANLRRAGAIVIGKTNTPEFGAGANTRNAVYGVTGNPFDPTKSAAGSSGGSGVALACGMAPICSGSDTGGSLRNPAAFNGIVGYRPSPGLVPSEKRAHGWSGLPVLGPMARSVQDAALMLSAMASDDAADPLAYTLHGAAGRGVPEMYYPVKPIDLGSLRLAVSADFGQAPVEKHIRDIFAGRARAIAPMFGSADEASPDCRGGDEAFEVLRATGFLTSHLEKVRTRPQDVGPNVRANVEEGLRYTLEDSARALAAQTRMYRAWQHFFARHDILITPAITVSPRPWKELYPAEIDGQPTRTYFHWLAMAYYVTLCGHPAVSIPMGLDRNGMPFGLQVVGPRGGDALLLRVAAAIEEAFAGDAALSRPAPDLAALKAAPPVKEMPGAVGWD</sequence>
<name>A0A9X9XD38_9PROT</name>
<organism evidence="2 3">
    <name type="scientific">Neoroseomonas eburnea</name>
    <dbReference type="NCBI Taxonomy" id="1346889"/>
    <lineage>
        <taxon>Bacteria</taxon>
        <taxon>Pseudomonadati</taxon>
        <taxon>Pseudomonadota</taxon>
        <taxon>Alphaproteobacteria</taxon>
        <taxon>Acetobacterales</taxon>
        <taxon>Acetobacteraceae</taxon>
        <taxon>Neoroseomonas</taxon>
    </lineage>
</organism>
<feature type="domain" description="Amidase" evidence="1">
    <location>
        <begin position="25"/>
        <end position="456"/>
    </location>
</feature>
<keyword evidence="3" id="KW-1185">Reference proteome</keyword>
<gene>
    <name evidence="2" type="ORF">GXW74_14095</name>
</gene>
<protein>
    <submittedName>
        <fullName evidence="2">Amidase</fullName>
    </submittedName>
</protein>
<evidence type="ECO:0000313" key="3">
    <source>
        <dbReference type="Proteomes" id="UP001138709"/>
    </source>
</evidence>
<dbReference type="GO" id="GO:0003824">
    <property type="term" value="F:catalytic activity"/>
    <property type="evidence" value="ECO:0007669"/>
    <property type="project" value="InterPro"/>
</dbReference>
<reference evidence="2" key="1">
    <citation type="submission" date="2020-01" db="EMBL/GenBank/DDBJ databases">
        <authorList>
            <person name="Rat A."/>
        </authorList>
    </citation>
    <scope>NUCLEOTIDE SEQUENCE</scope>
    <source>
        <strain evidence="2">LMG 31228</strain>
    </source>
</reference>
<proteinExistence type="predicted"/>
<dbReference type="RefSeq" id="WP_211847158.1">
    <property type="nucleotide sequence ID" value="NZ_JAAEDL010000013.1"/>
</dbReference>
<evidence type="ECO:0000313" key="2">
    <source>
        <dbReference type="EMBL" id="MBR0681624.1"/>
    </source>
</evidence>